<evidence type="ECO:0000256" key="3">
    <source>
        <dbReference type="ARBA" id="ARBA00022764"/>
    </source>
</evidence>
<sequence length="624" mass="73143">MNLSYIKKQLQFWADKKDVLHVKKLLTKEDQILVKRKSEELIQNIFTFDKPWDMERCQIPYKLETLDWNIQLNDDEEWCFMLNRMDYLNYLVLSDHIEYAKTLILNWIEAHPTIQPEPSTRTLDTGIRLMNFFEALPYLYTNNLLSDEEITTIAKSMLDQCAYLKEHYIPKYITSNWGSIQTCAMISILPMIEEQSDIYAWAFNEWKRQIQAQVYPDGMHWEQSTMYHIEVLNYCMKAMYYSEQELPQIHALARAIFLQATPHKEIETFGDTDRSNIQDVMTRASFLFNEPTWKSIAFHTFDMESLYTLGAKIAKIYLESQAIESNELHFDGNDSGMYTSRSSWKEDANFTMFTNGSLGSGHGHSDNLHVSIYYKGNPVCIDTGRLTYREDHPLRVHLKSMASHNGVIVDEHCSCVPKDSWGYEDFGVPLKNYVYHKDGIHYYEGTLLGHDPLQVWTRKVIVLDIGVWMIVDEVKEDGNHHAVTRFHLDPDASDLKGLKLVSNIPYTKHIEPCSLRYNEELEHDVLYFEQDFTDHFEQCICFVDKAIETKDDFVLQNNDTKLDNTIVHTKKFILSEDESYSVAIFHKEIYKGKKVLFLDGEPFHCKVFVVHKKKDKVKTYIVRA</sequence>
<dbReference type="Pfam" id="PF16889">
    <property type="entry name" value="Hepar_II_III_N"/>
    <property type="match status" value="1"/>
</dbReference>
<proteinExistence type="predicted"/>
<dbReference type="Gene3D" id="2.70.98.70">
    <property type="match status" value="1"/>
</dbReference>
<reference evidence="7 8" key="1">
    <citation type="submission" date="2020-08" db="EMBL/GenBank/DDBJ databases">
        <authorList>
            <person name="Liu C."/>
            <person name="Sun Q."/>
        </authorList>
    </citation>
    <scope>NUCLEOTIDE SEQUENCE [LARGE SCALE GENOMIC DNA]</scope>
    <source>
        <strain evidence="7 8">L34</strain>
    </source>
</reference>
<feature type="domain" description="Heparinase II/III-like C-terminal" evidence="5">
    <location>
        <begin position="329"/>
        <end position="492"/>
    </location>
</feature>
<keyword evidence="4 7" id="KW-0456">Lyase</keyword>
<evidence type="ECO:0000256" key="1">
    <source>
        <dbReference type="ARBA" id="ARBA00004418"/>
    </source>
</evidence>
<dbReference type="PANTHER" id="PTHR39210">
    <property type="entry name" value="HEPARIN-SULFATE LYASE"/>
    <property type="match status" value="1"/>
</dbReference>
<evidence type="ECO:0000313" key="7">
    <source>
        <dbReference type="EMBL" id="MBC6012329.1"/>
    </source>
</evidence>
<dbReference type="GO" id="GO:0016829">
    <property type="term" value="F:lyase activity"/>
    <property type="evidence" value="ECO:0007669"/>
    <property type="project" value="UniProtKB-KW"/>
</dbReference>
<comment type="caution">
    <text evidence="7">The sequence shown here is derived from an EMBL/GenBank/DDBJ whole genome shotgun (WGS) entry which is preliminary data.</text>
</comment>
<dbReference type="Pfam" id="PF07940">
    <property type="entry name" value="Hepar_II_III_C"/>
    <property type="match status" value="1"/>
</dbReference>
<keyword evidence="8" id="KW-1185">Reference proteome</keyword>
<keyword evidence="3" id="KW-0574">Periplasm</keyword>
<dbReference type="Proteomes" id="UP000649075">
    <property type="component" value="Unassembled WGS sequence"/>
</dbReference>
<protein>
    <submittedName>
        <fullName evidence="7">Alginate lyase family protein</fullName>
    </submittedName>
</protein>
<dbReference type="Gene3D" id="1.50.10.100">
    <property type="entry name" value="Chondroitin AC/alginate lyase"/>
    <property type="match status" value="1"/>
</dbReference>
<gene>
    <name evidence="7" type="ORF">H8911_06180</name>
</gene>
<feature type="domain" description="Heparin-sulfate lyase N-terminal" evidence="6">
    <location>
        <begin position="39"/>
        <end position="243"/>
    </location>
</feature>
<dbReference type="EMBL" id="JACRWH010000020">
    <property type="protein sequence ID" value="MBC6012329.1"/>
    <property type="molecule type" value="Genomic_DNA"/>
</dbReference>
<keyword evidence="2" id="KW-0732">Signal</keyword>
<dbReference type="RefSeq" id="WP_186999038.1">
    <property type="nucleotide sequence ID" value="NZ_JACRWH010000020.1"/>
</dbReference>
<evidence type="ECO:0000259" key="5">
    <source>
        <dbReference type="Pfam" id="PF07940"/>
    </source>
</evidence>
<name>A0ABR7KI00_9FIRM</name>
<dbReference type="InterPro" id="IPR008929">
    <property type="entry name" value="Chondroitin_lyas"/>
</dbReference>
<evidence type="ECO:0000259" key="6">
    <source>
        <dbReference type="Pfam" id="PF16889"/>
    </source>
</evidence>
<organism evidence="7 8">
    <name type="scientific">Holdemanella hominis</name>
    <dbReference type="NCBI Taxonomy" id="2764327"/>
    <lineage>
        <taxon>Bacteria</taxon>
        <taxon>Bacillati</taxon>
        <taxon>Bacillota</taxon>
        <taxon>Erysipelotrichia</taxon>
        <taxon>Erysipelotrichales</taxon>
        <taxon>Erysipelotrichaceae</taxon>
        <taxon>Holdemanella</taxon>
    </lineage>
</organism>
<evidence type="ECO:0000313" key="8">
    <source>
        <dbReference type="Proteomes" id="UP000649075"/>
    </source>
</evidence>
<evidence type="ECO:0000256" key="4">
    <source>
        <dbReference type="ARBA" id="ARBA00023239"/>
    </source>
</evidence>
<comment type="subcellular location">
    <subcellularLocation>
        <location evidence="1">Periplasm</location>
    </subcellularLocation>
</comment>
<dbReference type="PANTHER" id="PTHR39210:SF1">
    <property type="entry name" value="HEPARIN-SULFATE LYASE"/>
    <property type="match status" value="1"/>
</dbReference>
<dbReference type="InterPro" id="IPR012480">
    <property type="entry name" value="Hepar_II_III_C"/>
</dbReference>
<dbReference type="InterPro" id="IPR031680">
    <property type="entry name" value="Hepar_II_III_N"/>
</dbReference>
<accession>A0ABR7KI00</accession>
<dbReference type="SUPFAM" id="SSF48230">
    <property type="entry name" value="Chondroitin AC/alginate lyase"/>
    <property type="match status" value="1"/>
</dbReference>
<evidence type="ECO:0000256" key="2">
    <source>
        <dbReference type="ARBA" id="ARBA00022729"/>
    </source>
</evidence>